<name>A0A8E6B3T3_9BACT</name>
<organism evidence="1 2">
    <name type="scientific">Telmatocola sphagniphila</name>
    <dbReference type="NCBI Taxonomy" id="1123043"/>
    <lineage>
        <taxon>Bacteria</taxon>
        <taxon>Pseudomonadati</taxon>
        <taxon>Planctomycetota</taxon>
        <taxon>Planctomycetia</taxon>
        <taxon>Gemmatales</taxon>
        <taxon>Gemmataceae</taxon>
    </lineage>
</organism>
<dbReference type="InterPro" id="IPR014338">
    <property type="entry name" value="CHP02996_rpt-companion-dom"/>
</dbReference>
<dbReference type="KEGG" id="tsph:KIH39_21325"/>
<proteinExistence type="predicted"/>
<sequence length="328" mass="37788">MVDDATHIRAILSAPDDNAPRLAYAEVLRARPDRACQARAELIQLQIDIEAMELDSPRWPTIAHRERELLEQYRTCWERPFRTHLMPRLKEPLKWLTARLFGKGGAWGFRRGFIEDISASVVGFMDADYHLFPLTPIRQVKLTTASNFIELLSKVPELDSLRSLHLVSDAEFDEDMETLISNAREAGLGVIEVRVPRLLDDSVDLFINLKGETVVPERNVMLEDYPAWLRATPTERERMRKLANQPYFLHKLMEPDLTSEPELLNMNDWVYLGDSLSKANIWAVAKTFHDLEDDQGLSRRALLYKPNAVNPTELKALLDSPHFVKEYK</sequence>
<evidence type="ECO:0000313" key="2">
    <source>
        <dbReference type="Proteomes" id="UP000676194"/>
    </source>
</evidence>
<keyword evidence="2" id="KW-1185">Reference proteome</keyword>
<protein>
    <submittedName>
        <fullName evidence="1">TIGR02996 domain-containing protein</fullName>
    </submittedName>
</protein>
<dbReference type="NCBIfam" id="TIGR02996">
    <property type="entry name" value="rpt_mate_G_obs"/>
    <property type="match status" value="1"/>
</dbReference>
<reference evidence="1" key="1">
    <citation type="submission" date="2021-05" db="EMBL/GenBank/DDBJ databases">
        <title>Complete genome sequence of the cellulolytic planctomycete Telmatocola sphagniphila SP2T and characterization of the first cellulase from planctomycetes.</title>
        <authorList>
            <person name="Rakitin A.L."/>
            <person name="Beletsky A.V."/>
            <person name="Naumoff D.G."/>
            <person name="Kulichevskaya I.S."/>
            <person name="Mardanov A.V."/>
            <person name="Ravin N.V."/>
            <person name="Dedysh S.N."/>
        </authorList>
    </citation>
    <scope>NUCLEOTIDE SEQUENCE</scope>
    <source>
        <strain evidence="1">SP2T</strain>
    </source>
</reference>
<dbReference type="EMBL" id="CP074694">
    <property type="protein sequence ID" value="QVL31362.1"/>
    <property type="molecule type" value="Genomic_DNA"/>
</dbReference>
<dbReference type="RefSeq" id="WP_213495243.1">
    <property type="nucleotide sequence ID" value="NZ_CP074694.1"/>
</dbReference>
<gene>
    <name evidence="1" type="ORF">KIH39_21325</name>
</gene>
<dbReference type="Proteomes" id="UP000676194">
    <property type="component" value="Chromosome"/>
</dbReference>
<accession>A0A8E6B3T3</accession>
<evidence type="ECO:0000313" key="1">
    <source>
        <dbReference type="EMBL" id="QVL31362.1"/>
    </source>
</evidence>
<dbReference type="AlphaFoldDB" id="A0A8E6B3T3"/>